<evidence type="ECO:0000313" key="2">
    <source>
        <dbReference type="Proteomes" id="UP001431656"/>
    </source>
</evidence>
<gene>
    <name evidence="1" type="ORF">brsh051_28200</name>
</gene>
<proteinExistence type="predicted"/>
<dbReference type="EMBL" id="AP028056">
    <property type="protein sequence ID" value="BEH03539.1"/>
    <property type="molecule type" value="Genomic_DNA"/>
</dbReference>
<reference evidence="1" key="1">
    <citation type="journal article" date="2024" name="Int. J. Syst. Evol. Microbiol.">
        <title>Brooklawnia propionicigenes sp. nov., a facultatively anaerobic, propionate-producing bacterium isolated from a methanogenic reactor treating waste from cattle farms.</title>
        <authorList>
            <person name="Akita Y."/>
            <person name="Ueki A."/>
            <person name="Tonouchi A."/>
            <person name="Sugawara Y."/>
            <person name="Honma S."/>
            <person name="Kaku N."/>
            <person name="Ueki K."/>
        </authorList>
    </citation>
    <scope>NUCLEOTIDE SEQUENCE</scope>
    <source>
        <strain evidence="1">SH051</strain>
    </source>
</reference>
<dbReference type="Proteomes" id="UP001431656">
    <property type="component" value="Chromosome"/>
</dbReference>
<keyword evidence="2" id="KW-1185">Reference proteome</keyword>
<dbReference type="GO" id="GO:0003677">
    <property type="term" value="F:DNA binding"/>
    <property type="evidence" value="ECO:0007669"/>
    <property type="project" value="UniProtKB-KW"/>
</dbReference>
<dbReference type="PANTHER" id="PTHR38479:SF2">
    <property type="entry name" value="WINGED HELIX DNA-BINDING DOMAIN-CONTAINING PROTEIN"/>
    <property type="match status" value="1"/>
</dbReference>
<organism evidence="1 2">
    <name type="scientific">Brooklawnia propionicigenes</name>
    <dbReference type="NCBI Taxonomy" id="3041175"/>
    <lineage>
        <taxon>Bacteria</taxon>
        <taxon>Bacillati</taxon>
        <taxon>Actinomycetota</taxon>
        <taxon>Actinomycetes</taxon>
        <taxon>Propionibacteriales</taxon>
        <taxon>Propionibacteriaceae</taxon>
        <taxon>Brooklawnia</taxon>
    </lineage>
</organism>
<dbReference type="RefSeq" id="WP_286266130.1">
    <property type="nucleotide sequence ID" value="NZ_AP028056.1"/>
</dbReference>
<dbReference type="Pfam" id="PF06224">
    <property type="entry name" value="AlkZ-like"/>
    <property type="match status" value="1"/>
</dbReference>
<protein>
    <submittedName>
        <fullName evidence="1">Winged helix DNA-binding domain-containing protein</fullName>
    </submittedName>
</protein>
<keyword evidence="1" id="KW-0238">DNA-binding</keyword>
<sequence length="349" mass="38166">MLEQRLATQHLTGAASTVAGYVSEALAVQSQDPGTARWSIGMRTGLDDAGVRASIDAGVIVRAHVLRPTWHYVHRDDLRWLQRLTGEKVASSMPARHRQLGVDHDLVDRGFEVLQRELAGRNHLTRKQLAPLLPATGAPHGQVVGHLLMLAELRGLICSGPLVGTEHSYALVDEVLEPDRAQFDAQDATRELVRRFFTWHGPASVRDLARWCTLTLGQIRAVIGDLGLTSISVDETELWYAPERAADGAGWDDGSGRAFLLPTFDEVFLSYLKPNFPRSRGHPAGDARVQFSEAGGGLVVIDATDAGTWKRSLTKARASVRLNIDGDLDPEAYRLVADETDRLTAFTGS</sequence>
<dbReference type="PANTHER" id="PTHR38479">
    <property type="entry name" value="LMO0824 PROTEIN"/>
    <property type="match status" value="1"/>
</dbReference>
<dbReference type="AlphaFoldDB" id="A0AAN0MIN9"/>
<name>A0AAN0MIN9_9ACTN</name>
<evidence type="ECO:0000313" key="1">
    <source>
        <dbReference type="EMBL" id="BEH03539.1"/>
    </source>
</evidence>
<dbReference type="KEGG" id="broo:brsh051_28200"/>
<accession>A0AAN0MIN9</accession>
<dbReference type="InterPro" id="IPR009351">
    <property type="entry name" value="AlkZ-like"/>
</dbReference>